<dbReference type="RefSeq" id="WP_196196986.1">
    <property type="nucleotide sequence ID" value="NZ_JADPRT010000013.1"/>
</dbReference>
<evidence type="ECO:0000313" key="1">
    <source>
        <dbReference type="EMBL" id="MBF9071822.1"/>
    </source>
</evidence>
<name>A0A931FEJ0_9ACTN</name>
<evidence type="ECO:0000313" key="2">
    <source>
        <dbReference type="Proteomes" id="UP000657385"/>
    </source>
</evidence>
<comment type="caution">
    <text evidence="1">The sequence shown here is derived from an EMBL/GenBank/DDBJ whole genome shotgun (WGS) entry which is preliminary data.</text>
</comment>
<protein>
    <submittedName>
        <fullName evidence="1">Uncharacterized protein</fullName>
    </submittedName>
</protein>
<accession>A0A931FEJ0</accession>
<keyword evidence="2" id="KW-1185">Reference proteome</keyword>
<gene>
    <name evidence="1" type="ORF">I2501_27745</name>
</gene>
<dbReference type="Proteomes" id="UP000657385">
    <property type="component" value="Unassembled WGS sequence"/>
</dbReference>
<sequence>MALRPLAHGAAWLRLRADAPQPREQVTAFRTDGTLVPLTEAACEAMLRWISADYPDAAWDAELGLDLATGLIQPWIDAPLGPAAPAGV</sequence>
<organism evidence="1 2">
    <name type="scientific">Streptacidiphilus fuscans</name>
    <dbReference type="NCBI Taxonomy" id="2789292"/>
    <lineage>
        <taxon>Bacteria</taxon>
        <taxon>Bacillati</taxon>
        <taxon>Actinomycetota</taxon>
        <taxon>Actinomycetes</taxon>
        <taxon>Kitasatosporales</taxon>
        <taxon>Streptomycetaceae</taxon>
        <taxon>Streptacidiphilus</taxon>
    </lineage>
</organism>
<reference evidence="1" key="1">
    <citation type="submission" date="2020-11" db="EMBL/GenBank/DDBJ databases">
        <title>Isolation and identification of active actinomycetes.</title>
        <authorList>
            <person name="Yu B."/>
        </authorList>
    </citation>
    <scope>NUCLEOTIDE SEQUENCE</scope>
    <source>
        <strain evidence="1">NEAU-YB345</strain>
    </source>
</reference>
<dbReference type="EMBL" id="JADPRT010000013">
    <property type="protein sequence ID" value="MBF9071822.1"/>
    <property type="molecule type" value="Genomic_DNA"/>
</dbReference>
<proteinExistence type="predicted"/>
<dbReference type="AlphaFoldDB" id="A0A931FEJ0"/>